<evidence type="ECO:0000256" key="2">
    <source>
        <dbReference type="ARBA" id="ARBA00022649"/>
    </source>
</evidence>
<reference evidence="3 4" key="2">
    <citation type="submission" date="2007-04" db="EMBL/GenBank/DDBJ databases">
        <title>Draft genome sequence of Eubacterium ventriosum (ATCC 27560).</title>
        <authorList>
            <person name="Sudarsanam P."/>
            <person name="Ley R."/>
            <person name="Guruge J."/>
            <person name="Turnbaugh P.J."/>
            <person name="Mahowald M."/>
            <person name="Liep D."/>
            <person name="Gordon J."/>
        </authorList>
    </citation>
    <scope>NUCLEOTIDE SEQUENCE [LARGE SCALE GENOMIC DNA]</scope>
    <source>
        <strain evidence="3 4">ATCC 27560</strain>
    </source>
</reference>
<name>A5Z3C2_9FIRM</name>
<protein>
    <submittedName>
        <fullName evidence="3">Putative toxin-antitoxin system, toxin component, MazF family</fullName>
    </submittedName>
</protein>
<comment type="caution">
    <text evidence="3">The sequence shown here is derived from an EMBL/GenBank/DDBJ whole genome shotgun (WGS) entry which is preliminary data.</text>
</comment>
<dbReference type="InterPro" id="IPR003477">
    <property type="entry name" value="PemK-like"/>
</dbReference>
<reference evidence="3 4" key="1">
    <citation type="submission" date="2007-03" db="EMBL/GenBank/DDBJ databases">
        <authorList>
            <person name="Fulton L."/>
            <person name="Clifton S."/>
            <person name="Fulton B."/>
            <person name="Xu J."/>
            <person name="Minx P."/>
            <person name="Pepin K.H."/>
            <person name="Johnson M."/>
            <person name="Thiruvilangam P."/>
            <person name="Bhonagiri V."/>
            <person name="Nash W.E."/>
            <person name="Mardis E.R."/>
            <person name="Wilson R.K."/>
        </authorList>
    </citation>
    <scope>NUCLEOTIDE SEQUENCE [LARGE SCALE GENOMIC DNA]</scope>
    <source>
        <strain evidence="3 4">ATCC 27560</strain>
    </source>
</reference>
<dbReference type="Pfam" id="PF02452">
    <property type="entry name" value="PemK_toxin"/>
    <property type="match status" value="1"/>
</dbReference>
<dbReference type="HOGENOM" id="CLU_2843340_0_0_9"/>
<dbReference type="SUPFAM" id="SSF50118">
    <property type="entry name" value="Cell growth inhibitor/plasmid maintenance toxic component"/>
    <property type="match status" value="1"/>
</dbReference>
<keyword evidence="2" id="KW-1277">Toxin-antitoxin system</keyword>
<dbReference type="InterPro" id="IPR011067">
    <property type="entry name" value="Plasmid_toxin/cell-grow_inhib"/>
</dbReference>
<sequence length="65" mass="7480">MVCPITNTDKSHPFHVNLDDSTSVKGVILADQAKMLNVRARDARFVEKCLEYIWMEAIEIIKNFL</sequence>
<accession>A5Z3C2</accession>
<proteinExistence type="inferred from homology"/>
<evidence type="ECO:0000256" key="1">
    <source>
        <dbReference type="ARBA" id="ARBA00007521"/>
    </source>
</evidence>
<dbReference type="AlphaFoldDB" id="A5Z3C2"/>
<dbReference type="eggNOG" id="COG2337">
    <property type="taxonomic scope" value="Bacteria"/>
</dbReference>
<evidence type="ECO:0000313" key="4">
    <source>
        <dbReference type="Proteomes" id="UP000006000"/>
    </source>
</evidence>
<dbReference type="EMBL" id="AAVL02000022">
    <property type="protein sequence ID" value="EDM52517.1"/>
    <property type="molecule type" value="Genomic_DNA"/>
</dbReference>
<organism evidence="3 4">
    <name type="scientific">Eubacterium ventriosum ATCC 27560</name>
    <dbReference type="NCBI Taxonomy" id="411463"/>
    <lineage>
        <taxon>Bacteria</taxon>
        <taxon>Bacillati</taxon>
        <taxon>Bacillota</taxon>
        <taxon>Clostridia</taxon>
        <taxon>Eubacteriales</taxon>
        <taxon>Eubacteriaceae</taxon>
        <taxon>Eubacterium</taxon>
    </lineage>
</organism>
<dbReference type="GO" id="GO:0003677">
    <property type="term" value="F:DNA binding"/>
    <property type="evidence" value="ECO:0007669"/>
    <property type="project" value="InterPro"/>
</dbReference>
<evidence type="ECO:0000313" key="3">
    <source>
        <dbReference type="EMBL" id="EDM52517.1"/>
    </source>
</evidence>
<dbReference type="Gene3D" id="2.30.30.110">
    <property type="match status" value="1"/>
</dbReference>
<gene>
    <name evidence="3" type="ORF">EUBVEN_00168</name>
</gene>
<comment type="similarity">
    <text evidence="1">Belongs to the PemK/MazF family.</text>
</comment>
<dbReference type="STRING" id="411463.EUBVEN_00168"/>
<dbReference type="Proteomes" id="UP000006000">
    <property type="component" value="Unassembled WGS sequence"/>
</dbReference>